<dbReference type="AlphaFoldDB" id="A0A8H3G459"/>
<sequence length="481" mass="52395">MSLLRRYVLKPLSSPLARLPNRPAFFHSSASLSILKPFILADIGEGIKEVQIIQWFVEPEARVEQFDKICEVQSDKAAVEISSRYDGVIKRLHYQADDMVQVGKPLCDIDVHSDISSEDEALLAPVAEQAGSPNDAQQPQQAMGKRQEEEEVKFPTNQLEPKQQVERLSHLDARPSTASGKHAGLATPAVRGLLKELNIDILKVTGTGKDGRVLKEDVHKHAASRSSIQSPSELPTTYEQSEEHLKLSPIQAQMFKTMTHSLSIPHFLYADEIDMTALSALRQRLNKGLSGDPALQRKLSYLPFIIKALSLALFDFPLLNARIDTTSSGNIPSLVMRKQHNIGIAMDTPQGLLVPSIKSVQSHSIASLASEISRLQSLAKSGSLSAKDLTGGTITVSNIGSIGGTYVSPIIASQNEVAILGIGKVRTVPGFGADGQVVRREVCNFSWSADHRVVDGATMARVGERVRALVEEPGKMIVGMR</sequence>
<feature type="domain" description="Lipoyl-binding" evidence="11">
    <location>
        <begin position="31"/>
        <end position="110"/>
    </location>
</feature>
<name>A0A8H3G459_9LECA</name>
<evidence type="ECO:0000256" key="8">
    <source>
        <dbReference type="ARBA" id="ARBA00023315"/>
    </source>
</evidence>
<dbReference type="InterPro" id="IPR023213">
    <property type="entry name" value="CAT-like_dom_sf"/>
</dbReference>
<gene>
    <name evidence="13" type="ORF">HETSPECPRED_009794</name>
</gene>
<evidence type="ECO:0000259" key="11">
    <source>
        <dbReference type="PROSITE" id="PS50968"/>
    </source>
</evidence>
<dbReference type="Gene3D" id="4.10.320.10">
    <property type="entry name" value="E3-binding domain"/>
    <property type="match status" value="1"/>
</dbReference>
<accession>A0A8H3G459</accession>
<dbReference type="PANTHER" id="PTHR43178">
    <property type="entry name" value="DIHYDROLIPOAMIDE ACETYLTRANSFERASE COMPONENT OF PYRUVATE DEHYDROGENASE COMPLEX"/>
    <property type="match status" value="1"/>
</dbReference>
<keyword evidence="7" id="KW-0496">Mitochondrion</keyword>
<dbReference type="GO" id="GO:0045333">
    <property type="term" value="P:cellular respiration"/>
    <property type="evidence" value="ECO:0007669"/>
    <property type="project" value="UniProtKB-ARBA"/>
</dbReference>
<dbReference type="FunFam" id="2.40.50.100:FF:000013">
    <property type="entry name" value="Dihydrolipoamide acetyltransferase component of pyruvate dehydrogenase complex"/>
    <property type="match status" value="1"/>
</dbReference>
<dbReference type="EC" id="2.3.1.-" evidence="9"/>
<dbReference type="OrthoDB" id="15567at2759"/>
<keyword evidence="14" id="KW-1185">Reference proteome</keyword>
<dbReference type="InterPro" id="IPR000089">
    <property type="entry name" value="Biotin_lipoyl"/>
</dbReference>
<dbReference type="SUPFAM" id="SSF51230">
    <property type="entry name" value="Single hybrid motif"/>
    <property type="match status" value="1"/>
</dbReference>
<dbReference type="Pfam" id="PF00364">
    <property type="entry name" value="Biotin_lipoyl"/>
    <property type="match status" value="1"/>
</dbReference>
<dbReference type="SUPFAM" id="SSF52777">
    <property type="entry name" value="CoA-dependent acyltransferases"/>
    <property type="match status" value="1"/>
</dbReference>
<reference evidence="13" key="1">
    <citation type="submission" date="2021-03" db="EMBL/GenBank/DDBJ databases">
        <authorList>
            <person name="Tagirdzhanova G."/>
        </authorList>
    </citation>
    <scope>NUCLEOTIDE SEQUENCE</scope>
</reference>
<evidence type="ECO:0000313" key="14">
    <source>
        <dbReference type="Proteomes" id="UP000664521"/>
    </source>
</evidence>
<evidence type="ECO:0000256" key="2">
    <source>
        <dbReference type="ARBA" id="ARBA00004305"/>
    </source>
</evidence>
<dbReference type="Pfam" id="PF00198">
    <property type="entry name" value="2-oxoacid_dh"/>
    <property type="match status" value="1"/>
</dbReference>
<feature type="region of interest" description="Disordered" evidence="10">
    <location>
        <begin position="129"/>
        <end position="164"/>
    </location>
</feature>
<dbReference type="GO" id="GO:0016407">
    <property type="term" value="F:acetyltransferase activity"/>
    <property type="evidence" value="ECO:0007669"/>
    <property type="project" value="TreeGrafter"/>
</dbReference>
<dbReference type="GO" id="GO:0031405">
    <property type="term" value="F:lipoic acid binding"/>
    <property type="evidence" value="ECO:0007669"/>
    <property type="project" value="TreeGrafter"/>
</dbReference>
<dbReference type="Proteomes" id="UP000664521">
    <property type="component" value="Unassembled WGS sequence"/>
</dbReference>
<dbReference type="GO" id="GO:0005759">
    <property type="term" value="C:mitochondrial matrix"/>
    <property type="evidence" value="ECO:0007669"/>
    <property type="project" value="UniProtKB-SubCell"/>
</dbReference>
<evidence type="ECO:0000256" key="9">
    <source>
        <dbReference type="RuleBase" id="RU003423"/>
    </source>
</evidence>
<evidence type="ECO:0000256" key="10">
    <source>
        <dbReference type="SAM" id="MobiDB-lite"/>
    </source>
</evidence>
<dbReference type="InterPro" id="IPR001078">
    <property type="entry name" value="2-oxoacid_DH_actylTfrase"/>
</dbReference>
<dbReference type="PANTHER" id="PTHR43178:SF5">
    <property type="entry name" value="LIPOAMIDE ACYLTRANSFERASE COMPONENT OF BRANCHED-CHAIN ALPHA-KETO ACID DEHYDROGENASE COMPLEX, MITOCHONDRIAL"/>
    <property type="match status" value="1"/>
</dbReference>
<evidence type="ECO:0000259" key="12">
    <source>
        <dbReference type="PROSITE" id="PS51826"/>
    </source>
</evidence>
<comment type="cofactor">
    <cofactor evidence="1 9">
        <name>(R)-lipoate</name>
        <dbReference type="ChEBI" id="CHEBI:83088"/>
    </cofactor>
</comment>
<comment type="similarity">
    <text evidence="3 9">Belongs to the 2-oxoacid dehydrogenase family.</text>
</comment>
<organism evidence="13 14">
    <name type="scientific">Heterodermia speciosa</name>
    <dbReference type="NCBI Taxonomy" id="116794"/>
    <lineage>
        <taxon>Eukaryota</taxon>
        <taxon>Fungi</taxon>
        <taxon>Dikarya</taxon>
        <taxon>Ascomycota</taxon>
        <taxon>Pezizomycotina</taxon>
        <taxon>Lecanoromycetes</taxon>
        <taxon>OSLEUM clade</taxon>
        <taxon>Lecanoromycetidae</taxon>
        <taxon>Caliciales</taxon>
        <taxon>Physciaceae</taxon>
        <taxon>Heterodermia</taxon>
    </lineage>
</organism>
<dbReference type="Gene3D" id="3.30.559.10">
    <property type="entry name" value="Chloramphenicol acetyltransferase-like domain"/>
    <property type="match status" value="1"/>
</dbReference>
<evidence type="ECO:0000313" key="13">
    <source>
        <dbReference type="EMBL" id="CAF9935460.1"/>
    </source>
</evidence>
<feature type="compositionally biased region" description="Polar residues" evidence="10">
    <location>
        <begin position="131"/>
        <end position="141"/>
    </location>
</feature>
<keyword evidence="5 9" id="KW-0450">Lipoyl</keyword>
<dbReference type="InterPro" id="IPR036625">
    <property type="entry name" value="E3-bd_dom_sf"/>
</dbReference>
<comment type="subcellular location">
    <subcellularLocation>
        <location evidence="2">Mitochondrion matrix</location>
    </subcellularLocation>
</comment>
<keyword evidence="4 9" id="KW-0808">Transferase</keyword>
<evidence type="ECO:0000256" key="4">
    <source>
        <dbReference type="ARBA" id="ARBA00022679"/>
    </source>
</evidence>
<comment type="caution">
    <text evidence="13">The sequence shown here is derived from an EMBL/GenBank/DDBJ whole genome shotgun (WGS) entry which is preliminary data.</text>
</comment>
<feature type="compositionally biased region" description="Polar residues" evidence="10">
    <location>
        <begin position="224"/>
        <end position="239"/>
    </location>
</feature>
<feature type="domain" description="Peripheral subunit-binding (PSBD)" evidence="12">
    <location>
        <begin position="185"/>
        <end position="222"/>
    </location>
</feature>
<feature type="region of interest" description="Disordered" evidence="10">
    <location>
        <begin position="217"/>
        <end position="242"/>
    </location>
</feature>
<dbReference type="SUPFAM" id="SSF47005">
    <property type="entry name" value="Peripheral subunit-binding domain of 2-oxo acid dehydrogenase complex"/>
    <property type="match status" value="1"/>
</dbReference>
<protein>
    <recommendedName>
        <fullName evidence="9">Dihydrolipoamide acetyltransferase component of pyruvate dehydrogenase complex</fullName>
        <ecNumber evidence="9">2.3.1.-</ecNumber>
    </recommendedName>
</protein>
<evidence type="ECO:0000256" key="3">
    <source>
        <dbReference type="ARBA" id="ARBA00007317"/>
    </source>
</evidence>
<dbReference type="PROSITE" id="PS50968">
    <property type="entry name" value="BIOTINYL_LIPOYL"/>
    <property type="match status" value="1"/>
</dbReference>
<keyword evidence="8 9" id="KW-0012">Acyltransferase</keyword>
<evidence type="ECO:0000256" key="7">
    <source>
        <dbReference type="ARBA" id="ARBA00023128"/>
    </source>
</evidence>
<dbReference type="EMBL" id="CAJPDS010000083">
    <property type="protein sequence ID" value="CAF9935460.1"/>
    <property type="molecule type" value="Genomic_DNA"/>
</dbReference>
<dbReference type="InterPro" id="IPR004167">
    <property type="entry name" value="PSBD"/>
</dbReference>
<dbReference type="CDD" id="cd06849">
    <property type="entry name" value="lipoyl_domain"/>
    <property type="match status" value="1"/>
</dbReference>
<evidence type="ECO:0000256" key="1">
    <source>
        <dbReference type="ARBA" id="ARBA00001938"/>
    </source>
</evidence>
<dbReference type="InterPro" id="IPR050743">
    <property type="entry name" value="2-oxoacid_DH_E2_comp"/>
</dbReference>
<dbReference type="PROSITE" id="PS51826">
    <property type="entry name" value="PSBD"/>
    <property type="match status" value="1"/>
</dbReference>
<proteinExistence type="inferred from homology"/>
<dbReference type="Gene3D" id="2.40.50.100">
    <property type="match status" value="1"/>
</dbReference>
<dbReference type="Pfam" id="PF02817">
    <property type="entry name" value="E3_binding"/>
    <property type="match status" value="1"/>
</dbReference>
<keyword evidence="6" id="KW-0809">Transit peptide</keyword>
<dbReference type="FunFam" id="3.30.559.10:FF:000007">
    <property type="entry name" value="Dihydrolipoamide acetyltransferase component of pyruvate dehydrogenase complex"/>
    <property type="match status" value="1"/>
</dbReference>
<evidence type="ECO:0000256" key="6">
    <source>
        <dbReference type="ARBA" id="ARBA00022946"/>
    </source>
</evidence>
<evidence type="ECO:0000256" key="5">
    <source>
        <dbReference type="ARBA" id="ARBA00022823"/>
    </source>
</evidence>
<dbReference type="InterPro" id="IPR011053">
    <property type="entry name" value="Single_hybrid_motif"/>
</dbReference>